<protein>
    <submittedName>
        <fullName evidence="2">D-aminoacylase</fullName>
    </submittedName>
</protein>
<evidence type="ECO:0000313" key="2">
    <source>
        <dbReference type="EMBL" id="QEL16872.1"/>
    </source>
</evidence>
<reference evidence="3" key="1">
    <citation type="submission" date="2019-08" db="EMBL/GenBank/DDBJ databases">
        <title>Limnoglobus roseus gen. nov., sp. nov., a novel freshwater planctomycete with a giant genome from the family Gemmataceae.</title>
        <authorList>
            <person name="Kulichevskaya I.S."/>
            <person name="Naumoff D.G."/>
            <person name="Miroshnikov K."/>
            <person name="Ivanova A."/>
            <person name="Philippov D.A."/>
            <person name="Hakobyan A."/>
            <person name="Rijpstra I.C."/>
            <person name="Sinninghe Damste J.S."/>
            <person name="Liesack W."/>
            <person name="Dedysh S.N."/>
        </authorList>
    </citation>
    <scope>NUCLEOTIDE SEQUENCE [LARGE SCALE GENOMIC DNA]</scope>
    <source>
        <strain evidence="3">PX52</strain>
    </source>
</reference>
<dbReference type="Pfam" id="PF00144">
    <property type="entry name" value="Beta-lactamase"/>
    <property type="match status" value="1"/>
</dbReference>
<accession>A0A5C1AGK2</accession>
<dbReference type="OrthoDB" id="9797709at2"/>
<organism evidence="2 3">
    <name type="scientific">Limnoglobus roseus</name>
    <dbReference type="NCBI Taxonomy" id="2598579"/>
    <lineage>
        <taxon>Bacteria</taxon>
        <taxon>Pseudomonadati</taxon>
        <taxon>Planctomycetota</taxon>
        <taxon>Planctomycetia</taxon>
        <taxon>Gemmatales</taxon>
        <taxon>Gemmataceae</taxon>
        <taxon>Limnoglobus</taxon>
    </lineage>
</organism>
<dbReference type="InterPro" id="IPR012338">
    <property type="entry name" value="Beta-lactam/transpept-like"/>
</dbReference>
<dbReference type="Proteomes" id="UP000324974">
    <property type="component" value="Chromosome"/>
</dbReference>
<gene>
    <name evidence="2" type="ORF">PX52LOC_03847</name>
</gene>
<dbReference type="Gene3D" id="3.40.710.10">
    <property type="entry name" value="DD-peptidase/beta-lactamase superfamily"/>
    <property type="match status" value="1"/>
</dbReference>
<proteinExistence type="predicted"/>
<evidence type="ECO:0000259" key="1">
    <source>
        <dbReference type="Pfam" id="PF00144"/>
    </source>
</evidence>
<keyword evidence="3" id="KW-1185">Reference proteome</keyword>
<sequence length="416" mass="45815">MPGFLCGRRAFLQITAGATLGLHARLSAADADLAPFDQLMTTFIAENKVPGAALAVMRHGELVYTRGFGYADVETKELVQPASLFRIASVSKPLTAVAILQLVERDKLKLDDKVLDRMPPFPEKVADPRWKQITVRQCLQHTGGWDRDKSFDPIDRPREIAKALGTPLPVKPEHVVRYMLGQKLDFDPGERYAYSNLGYLVLGRIIEAVSGRPYEEYVRKEVFAPLGVTAPRLGRALLENRAKNEVRYYDAKRATGRSVYPPREGERVPLVYGVMNLEGFEAHGGWIASAVDLVKFATAFDDPAKCPLLSAKSIAEMFARPEGLAGTDAKGKPRDFYYACGWDVRPVGSTGKANAWHTGYIPGSESILVRRWDGLTWAVLFNANNGPDGKSLSGKIDSKLHEAADAVKRWPTAGSS</sequence>
<evidence type="ECO:0000313" key="3">
    <source>
        <dbReference type="Proteomes" id="UP000324974"/>
    </source>
</evidence>
<dbReference type="InterPro" id="IPR001466">
    <property type="entry name" value="Beta-lactam-related"/>
</dbReference>
<dbReference type="PANTHER" id="PTHR46825">
    <property type="entry name" value="D-ALANYL-D-ALANINE-CARBOXYPEPTIDASE/ENDOPEPTIDASE AMPH"/>
    <property type="match status" value="1"/>
</dbReference>
<dbReference type="InterPro" id="IPR050491">
    <property type="entry name" value="AmpC-like"/>
</dbReference>
<dbReference type="SUPFAM" id="SSF56601">
    <property type="entry name" value="beta-lactamase/transpeptidase-like"/>
    <property type="match status" value="1"/>
</dbReference>
<name>A0A5C1AGK2_9BACT</name>
<dbReference type="PANTHER" id="PTHR46825:SF9">
    <property type="entry name" value="BETA-LACTAMASE-RELATED DOMAIN-CONTAINING PROTEIN"/>
    <property type="match status" value="1"/>
</dbReference>
<dbReference type="EMBL" id="CP042425">
    <property type="protein sequence ID" value="QEL16872.1"/>
    <property type="molecule type" value="Genomic_DNA"/>
</dbReference>
<dbReference type="KEGG" id="lrs:PX52LOC_03847"/>
<dbReference type="AlphaFoldDB" id="A0A5C1AGK2"/>
<dbReference type="RefSeq" id="WP_149111544.1">
    <property type="nucleotide sequence ID" value="NZ_CP042425.1"/>
</dbReference>
<feature type="domain" description="Beta-lactamase-related" evidence="1">
    <location>
        <begin position="36"/>
        <end position="391"/>
    </location>
</feature>